<sequence>MPSQRKRKHFSTPPPVLADPEKGAHEQLKTPQRSAVLVVLCFCQQKAYLLLKGEQQSINKQFWVHIVD</sequence>
<evidence type="ECO:0000313" key="2">
    <source>
        <dbReference type="EMBL" id="KAF2189767.1"/>
    </source>
</evidence>
<protein>
    <submittedName>
        <fullName evidence="2">Uncharacterized protein</fullName>
    </submittedName>
</protein>
<feature type="region of interest" description="Disordered" evidence="1">
    <location>
        <begin position="1"/>
        <end position="28"/>
    </location>
</feature>
<accession>A0A6A6ECP3</accession>
<name>A0A6A6ECP3_9PEZI</name>
<evidence type="ECO:0000256" key="1">
    <source>
        <dbReference type="SAM" id="MobiDB-lite"/>
    </source>
</evidence>
<evidence type="ECO:0000313" key="3">
    <source>
        <dbReference type="Proteomes" id="UP000800200"/>
    </source>
</evidence>
<keyword evidence="3" id="KW-1185">Reference proteome</keyword>
<feature type="compositionally biased region" description="Basic residues" evidence="1">
    <location>
        <begin position="1"/>
        <end position="10"/>
    </location>
</feature>
<dbReference type="Proteomes" id="UP000800200">
    <property type="component" value="Unassembled WGS sequence"/>
</dbReference>
<dbReference type="AlphaFoldDB" id="A0A6A6ECP3"/>
<feature type="compositionally biased region" description="Basic and acidic residues" evidence="1">
    <location>
        <begin position="19"/>
        <end position="28"/>
    </location>
</feature>
<reference evidence="2" key="1">
    <citation type="journal article" date="2020" name="Stud. Mycol.">
        <title>101 Dothideomycetes genomes: a test case for predicting lifestyles and emergence of pathogens.</title>
        <authorList>
            <person name="Haridas S."/>
            <person name="Albert R."/>
            <person name="Binder M."/>
            <person name="Bloem J."/>
            <person name="Labutti K."/>
            <person name="Salamov A."/>
            <person name="Andreopoulos B."/>
            <person name="Baker S."/>
            <person name="Barry K."/>
            <person name="Bills G."/>
            <person name="Bluhm B."/>
            <person name="Cannon C."/>
            <person name="Castanera R."/>
            <person name="Culley D."/>
            <person name="Daum C."/>
            <person name="Ezra D."/>
            <person name="Gonzalez J."/>
            <person name="Henrissat B."/>
            <person name="Kuo A."/>
            <person name="Liang C."/>
            <person name="Lipzen A."/>
            <person name="Lutzoni F."/>
            <person name="Magnuson J."/>
            <person name="Mondo S."/>
            <person name="Nolan M."/>
            <person name="Ohm R."/>
            <person name="Pangilinan J."/>
            <person name="Park H.-J."/>
            <person name="Ramirez L."/>
            <person name="Alfaro M."/>
            <person name="Sun H."/>
            <person name="Tritt A."/>
            <person name="Yoshinaga Y."/>
            <person name="Zwiers L.-H."/>
            <person name="Turgeon B."/>
            <person name="Goodwin S."/>
            <person name="Spatafora J."/>
            <person name="Crous P."/>
            <person name="Grigoriev I."/>
        </authorList>
    </citation>
    <scope>NUCLEOTIDE SEQUENCE</scope>
    <source>
        <strain evidence="2">CBS 207.26</strain>
    </source>
</reference>
<dbReference type="EMBL" id="ML994620">
    <property type="protein sequence ID" value="KAF2189767.1"/>
    <property type="molecule type" value="Genomic_DNA"/>
</dbReference>
<gene>
    <name evidence="2" type="ORF">K469DRAFT_701024</name>
</gene>
<organism evidence="2 3">
    <name type="scientific">Zopfia rhizophila CBS 207.26</name>
    <dbReference type="NCBI Taxonomy" id="1314779"/>
    <lineage>
        <taxon>Eukaryota</taxon>
        <taxon>Fungi</taxon>
        <taxon>Dikarya</taxon>
        <taxon>Ascomycota</taxon>
        <taxon>Pezizomycotina</taxon>
        <taxon>Dothideomycetes</taxon>
        <taxon>Dothideomycetes incertae sedis</taxon>
        <taxon>Zopfiaceae</taxon>
        <taxon>Zopfia</taxon>
    </lineage>
</organism>
<proteinExistence type="predicted"/>